<feature type="chain" id="PRO_5005187490" description="PNPLA domain-containing protein" evidence="6">
    <location>
        <begin position="26"/>
        <end position="674"/>
    </location>
</feature>
<dbReference type="Pfam" id="PF01734">
    <property type="entry name" value="Patatin"/>
    <property type="match status" value="1"/>
</dbReference>
<dbReference type="InterPro" id="IPR016035">
    <property type="entry name" value="Acyl_Trfase/lysoPLipase"/>
</dbReference>
<name>A0A0G4EEH5_VITBC</name>
<dbReference type="PANTHER" id="PTHR14226">
    <property type="entry name" value="NEUROPATHY TARGET ESTERASE/SWISS CHEESE D.MELANOGASTER"/>
    <property type="match status" value="1"/>
</dbReference>
<sequence>MSAKRCAMLWLLPVVCILPATQGHAAAPAGFVLSRPTPLKAAKRTAASPSIAAAHSSADTLGESERLQKGFTVDKGHARRLPVRTVEELHRYLDRGIKLPHLDIRGQTHLLPLPDKNPIINQADASAEVNCTGLHPVLQVLYKRRLEGSRPGQRTDGHQVALAIEGGGMRGCLGAGMVCALKQLNLTDCFDVIYGSSAGALVGAYFITGQVPYEGGQVYYDWLPAAGKDFINTARVLRSVGLGPLGGDVWDWLRDKLGKPVLNLDYLLRDVVQKYQPLDWERFRDKERHQPLKIVASGLVSRQAVVLDSHHGNFASLPELAECMRASMLLPGIAGPVVRLNSTGSNVLRVTGPAFDNGRMPRFGGEPTVESGEPMADALLYEPIPYRSAVRENATHILVLRTRPDGVKVTGAFKLIEKLIMARFFKAKNRMRDIYTYMKRLGHKVLYAEDILWLNNRTMDITGAAGPPHALAISPLPDRTEIARYEMSREAIFNALRDGFARAYDVLVADPLERGRGAQVAKQVLPDAILDTAPAPVTHSLFANGDRAATSAPAAAAAADPLQPTAPPCPPNAAQESAADPSLPTVSRFTTSEVRRWFRNQMDSRVWSFSEPQPPDADSDEGDTRRAPGRGKKMRIDVLLLRLRSSLMKSQARKRRRRQLLQLWRNKRAGAVLV</sequence>
<dbReference type="GO" id="GO:0016298">
    <property type="term" value="F:lipase activity"/>
    <property type="evidence" value="ECO:0007669"/>
    <property type="project" value="UniProtKB-ARBA"/>
</dbReference>
<dbReference type="InParanoid" id="A0A0G4EEH5"/>
<evidence type="ECO:0000313" key="8">
    <source>
        <dbReference type="EMBL" id="CEL93788.1"/>
    </source>
</evidence>
<keyword evidence="6" id="KW-0732">Signal</keyword>
<evidence type="ECO:0000256" key="2">
    <source>
        <dbReference type="ARBA" id="ARBA00022963"/>
    </source>
</evidence>
<feature type="domain" description="PNPLA" evidence="7">
    <location>
        <begin position="162"/>
        <end position="379"/>
    </location>
</feature>
<dbReference type="InterPro" id="IPR002641">
    <property type="entry name" value="PNPLA_dom"/>
</dbReference>
<proteinExistence type="predicted"/>
<dbReference type="PROSITE" id="PS51635">
    <property type="entry name" value="PNPLA"/>
    <property type="match status" value="1"/>
</dbReference>
<dbReference type="STRING" id="1169540.A0A0G4EEH5"/>
<evidence type="ECO:0000256" key="6">
    <source>
        <dbReference type="SAM" id="SignalP"/>
    </source>
</evidence>
<keyword evidence="2" id="KW-0442">Lipid degradation</keyword>
<keyword evidence="1" id="KW-0378">Hydrolase</keyword>
<keyword evidence="9" id="KW-1185">Reference proteome</keyword>
<dbReference type="Gene3D" id="3.40.1090.10">
    <property type="entry name" value="Cytosolic phospholipase A2 catalytic domain"/>
    <property type="match status" value="1"/>
</dbReference>
<dbReference type="InterPro" id="IPR050301">
    <property type="entry name" value="NTE"/>
</dbReference>
<dbReference type="EMBL" id="CDMY01000189">
    <property type="protein sequence ID" value="CEL93788.1"/>
    <property type="molecule type" value="Genomic_DNA"/>
</dbReference>
<feature type="region of interest" description="Disordered" evidence="5">
    <location>
        <begin position="606"/>
        <end position="631"/>
    </location>
</feature>
<dbReference type="GO" id="GO:0052689">
    <property type="term" value="F:carboxylic ester hydrolase activity"/>
    <property type="evidence" value="ECO:0007669"/>
    <property type="project" value="UniProtKB-ARBA"/>
</dbReference>
<dbReference type="GO" id="GO:0016042">
    <property type="term" value="P:lipid catabolic process"/>
    <property type="evidence" value="ECO:0007669"/>
    <property type="project" value="UniProtKB-KW"/>
</dbReference>
<dbReference type="PhylomeDB" id="A0A0G4EEH5"/>
<dbReference type="OMA" id="KANDSWQ"/>
<keyword evidence="3" id="KW-0443">Lipid metabolism</keyword>
<comment type="caution">
    <text evidence="4">Lacks conserved residue(s) required for the propagation of feature annotation.</text>
</comment>
<dbReference type="OrthoDB" id="45309at2759"/>
<evidence type="ECO:0000256" key="3">
    <source>
        <dbReference type="ARBA" id="ARBA00023098"/>
    </source>
</evidence>
<dbReference type="PANTHER" id="PTHR14226:SF64">
    <property type="entry name" value="PNPLA DOMAIN-CONTAINING PROTEIN"/>
    <property type="match status" value="1"/>
</dbReference>
<dbReference type="AlphaFoldDB" id="A0A0G4EEH5"/>
<evidence type="ECO:0000256" key="5">
    <source>
        <dbReference type="SAM" id="MobiDB-lite"/>
    </source>
</evidence>
<feature type="region of interest" description="Disordered" evidence="5">
    <location>
        <begin position="552"/>
        <end position="586"/>
    </location>
</feature>
<protein>
    <recommendedName>
        <fullName evidence="7">PNPLA domain-containing protein</fullName>
    </recommendedName>
</protein>
<feature type="short sequence motif" description="GXSXG" evidence="4">
    <location>
        <begin position="195"/>
        <end position="199"/>
    </location>
</feature>
<evidence type="ECO:0000313" key="9">
    <source>
        <dbReference type="Proteomes" id="UP000041254"/>
    </source>
</evidence>
<dbReference type="VEuPathDB" id="CryptoDB:Vbra_7125"/>
<reference evidence="8 9" key="1">
    <citation type="submission" date="2014-11" db="EMBL/GenBank/DDBJ databases">
        <authorList>
            <person name="Zhu J."/>
            <person name="Qi W."/>
            <person name="Song R."/>
        </authorList>
    </citation>
    <scope>NUCLEOTIDE SEQUENCE [LARGE SCALE GENOMIC DNA]</scope>
</reference>
<evidence type="ECO:0000259" key="7">
    <source>
        <dbReference type="PROSITE" id="PS51635"/>
    </source>
</evidence>
<feature type="compositionally biased region" description="Low complexity" evidence="5">
    <location>
        <begin position="552"/>
        <end position="563"/>
    </location>
</feature>
<feature type="signal peptide" evidence="6">
    <location>
        <begin position="1"/>
        <end position="25"/>
    </location>
</feature>
<accession>A0A0G4EEH5</accession>
<gene>
    <name evidence="8" type="ORF">Vbra_7125</name>
</gene>
<feature type="short sequence motif" description="GXGXXG" evidence="4">
    <location>
        <begin position="166"/>
        <end position="171"/>
    </location>
</feature>
<evidence type="ECO:0000256" key="1">
    <source>
        <dbReference type="ARBA" id="ARBA00022801"/>
    </source>
</evidence>
<dbReference type="SUPFAM" id="SSF52151">
    <property type="entry name" value="FabD/lysophospholipase-like"/>
    <property type="match status" value="1"/>
</dbReference>
<organism evidence="8 9">
    <name type="scientific">Vitrella brassicaformis (strain CCMP3155)</name>
    <dbReference type="NCBI Taxonomy" id="1169540"/>
    <lineage>
        <taxon>Eukaryota</taxon>
        <taxon>Sar</taxon>
        <taxon>Alveolata</taxon>
        <taxon>Colpodellida</taxon>
        <taxon>Vitrellaceae</taxon>
        <taxon>Vitrella</taxon>
    </lineage>
</organism>
<dbReference type="Proteomes" id="UP000041254">
    <property type="component" value="Unassembled WGS sequence"/>
</dbReference>
<evidence type="ECO:0000256" key="4">
    <source>
        <dbReference type="PROSITE-ProRule" id="PRU01161"/>
    </source>
</evidence>